<keyword evidence="2" id="KW-1185">Reference proteome</keyword>
<organism evidence="1 2">
    <name type="scientific">Amborella trichopoda</name>
    <dbReference type="NCBI Taxonomy" id="13333"/>
    <lineage>
        <taxon>Eukaryota</taxon>
        <taxon>Viridiplantae</taxon>
        <taxon>Streptophyta</taxon>
        <taxon>Embryophyta</taxon>
        <taxon>Tracheophyta</taxon>
        <taxon>Spermatophyta</taxon>
        <taxon>Magnoliopsida</taxon>
        <taxon>Amborellales</taxon>
        <taxon>Amborellaceae</taxon>
        <taxon>Amborella</taxon>
    </lineage>
</organism>
<dbReference type="Gramene" id="ERN06186">
    <property type="protein sequence ID" value="ERN06186"/>
    <property type="gene ID" value="AMTR_s00016p00143640"/>
</dbReference>
<dbReference type="InterPro" id="IPR044171">
    <property type="entry name" value="LAX2-like"/>
</dbReference>
<name>W1PEZ9_AMBTC</name>
<protein>
    <submittedName>
        <fullName evidence="1">Uncharacterized protein</fullName>
    </submittedName>
</protein>
<dbReference type="eggNOG" id="KOG2660">
    <property type="taxonomic scope" value="Eukaryota"/>
</dbReference>
<gene>
    <name evidence="1" type="ORF">AMTR_s00016p00143640</name>
</gene>
<dbReference type="OMA" id="AYEYDHN"/>
<reference evidence="2" key="1">
    <citation type="journal article" date="2013" name="Science">
        <title>The Amborella genome and the evolution of flowering plants.</title>
        <authorList>
            <consortium name="Amborella Genome Project"/>
        </authorList>
    </citation>
    <scope>NUCLEOTIDE SEQUENCE [LARGE SCALE GENOMIC DNA]</scope>
</reference>
<dbReference type="Gene3D" id="3.10.20.90">
    <property type="entry name" value="Phosphatidylinositol 3-kinase Catalytic Subunit, Chain A, domain 1"/>
    <property type="match status" value="1"/>
</dbReference>
<dbReference type="GO" id="GO:0006355">
    <property type="term" value="P:regulation of DNA-templated transcription"/>
    <property type="evidence" value="ECO:0000318"/>
    <property type="project" value="GO_Central"/>
</dbReference>
<dbReference type="GO" id="GO:0005634">
    <property type="term" value="C:nucleus"/>
    <property type="evidence" value="ECO:0000318"/>
    <property type="project" value="GO_Central"/>
</dbReference>
<evidence type="ECO:0000313" key="1">
    <source>
        <dbReference type="EMBL" id="ERN06186.1"/>
    </source>
</evidence>
<dbReference type="PANTHER" id="PTHR47290">
    <property type="entry name" value="RING FINGER PROTEIN"/>
    <property type="match status" value="1"/>
</dbReference>
<dbReference type="AlphaFoldDB" id="W1PEZ9"/>
<dbReference type="EMBL" id="KI393908">
    <property type="protein sequence ID" value="ERN06186.1"/>
    <property type="molecule type" value="Genomic_DNA"/>
</dbReference>
<dbReference type="STRING" id="13333.W1PEZ9"/>
<accession>W1PEZ9</accession>
<dbReference type="Proteomes" id="UP000017836">
    <property type="component" value="Unassembled WGS sequence"/>
</dbReference>
<dbReference type="PANTHER" id="PTHR47290:SF4">
    <property type="entry name" value="RING FINGER PROTEIN"/>
    <property type="match status" value="1"/>
</dbReference>
<proteinExistence type="predicted"/>
<evidence type="ECO:0000313" key="2">
    <source>
        <dbReference type="Proteomes" id="UP000017836"/>
    </source>
</evidence>
<dbReference type="HOGENOM" id="CLU_872514_0_0_1"/>
<sequence>MVPSHFPSPQTRNHNGKGCFLEPGNFMEDFALCLYQINCDNYIGSDLTSDFMAEEDSRTSSFNEAGSSSRVLQEEEDNWLQLGLGLGQRENRHESSRGLVELELLPNRQIELANIRPPPFVLNLQRQNHPPFLGGFPAPRAVFRPPESQWAWNYPANVNVSGLYGRPLPENQRGLNFPAILPAKSGLRIVDTPQRTNSGVWFVLEANQNLEKDRVLPQIPRSYLRIKDGKMTVQVVMKYLAKKLGLGSESEVEITCRGQQVLPFFTLHDVRDAIWCLREERVALTSSSEQVMVKVGQSNKYIHFQYCGSFLFDSKEVLQ</sequence>